<evidence type="ECO:0000256" key="6">
    <source>
        <dbReference type="ARBA" id="ARBA00023242"/>
    </source>
</evidence>
<organism evidence="7 8">
    <name type="scientific">Byssochlamys spectabilis (strain No. 5 / NBRC 109023)</name>
    <name type="common">Paecilomyces variotii</name>
    <dbReference type="NCBI Taxonomy" id="1356009"/>
    <lineage>
        <taxon>Eukaryota</taxon>
        <taxon>Fungi</taxon>
        <taxon>Dikarya</taxon>
        <taxon>Ascomycota</taxon>
        <taxon>Pezizomycotina</taxon>
        <taxon>Eurotiomycetes</taxon>
        <taxon>Eurotiomycetidae</taxon>
        <taxon>Eurotiales</taxon>
        <taxon>Thermoascaceae</taxon>
        <taxon>Paecilomyces</taxon>
    </lineage>
</organism>
<dbReference type="Proteomes" id="UP000018001">
    <property type="component" value="Unassembled WGS sequence"/>
</dbReference>
<keyword evidence="8" id="KW-1185">Reference proteome</keyword>
<keyword evidence="5" id="KW-0862">Zinc</keyword>
<evidence type="ECO:0000256" key="4">
    <source>
        <dbReference type="ARBA" id="ARBA00022771"/>
    </source>
</evidence>
<dbReference type="HOGENOM" id="CLU_012538_1_0_1"/>
<dbReference type="GO" id="GO:0000785">
    <property type="term" value="C:chromatin"/>
    <property type="evidence" value="ECO:0007669"/>
    <property type="project" value="TreeGrafter"/>
</dbReference>
<dbReference type="GO" id="GO:0000981">
    <property type="term" value="F:DNA-binding transcription factor activity, RNA polymerase II-specific"/>
    <property type="evidence" value="ECO:0007669"/>
    <property type="project" value="InterPro"/>
</dbReference>
<dbReference type="InParanoid" id="V5G668"/>
<dbReference type="PANTHER" id="PTHR40626">
    <property type="entry name" value="MIP31509P"/>
    <property type="match status" value="1"/>
</dbReference>
<evidence type="ECO:0000256" key="3">
    <source>
        <dbReference type="ARBA" id="ARBA00022737"/>
    </source>
</evidence>
<dbReference type="EMBL" id="BAUL01000341">
    <property type="protein sequence ID" value="GAD99963.1"/>
    <property type="molecule type" value="Genomic_DNA"/>
</dbReference>
<dbReference type="InterPro" id="IPR051059">
    <property type="entry name" value="VerF-like"/>
</dbReference>
<evidence type="ECO:0000256" key="1">
    <source>
        <dbReference type="ARBA" id="ARBA00004123"/>
    </source>
</evidence>
<evidence type="ECO:0000313" key="8">
    <source>
        <dbReference type="Proteomes" id="UP000018001"/>
    </source>
</evidence>
<dbReference type="AlphaFoldDB" id="V5G668"/>
<dbReference type="GO" id="GO:0008270">
    <property type="term" value="F:zinc ion binding"/>
    <property type="evidence" value="ECO:0007669"/>
    <property type="project" value="UniProtKB-KW"/>
</dbReference>
<proteinExistence type="predicted"/>
<dbReference type="OrthoDB" id="654211at2759"/>
<comment type="subcellular location">
    <subcellularLocation>
        <location evidence="1">Nucleus</location>
    </subcellularLocation>
</comment>
<dbReference type="PANTHER" id="PTHR40626:SF3">
    <property type="entry name" value="TRANSCRIPTION FACTOR WITH C2H2 AND ZN(2)-CYS(6) DNA BINDING DOMAIN (EUROFUNG)-RELATED"/>
    <property type="match status" value="1"/>
</dbReference>
<gene>
    <name evidence="7" type="ORF">PVAR5_8694</name>
</gene>
<dbReference type="eggNOG" id="KOG1721">
    <property type="taxonomic scope" value="Eukaryota"/>
</dbReference>
<evidence type="ECO:0000256" key="2">
    <source>
        <dbReference type="ARBA" id="ARBA00022723"/>
    </source>
</evidence>
<keyword evidence="6" id="KW-0539">Nucleus</keyword>
<dbReference type="GO" id="GO:0005634">
    <property type="term" value="C:nucleus"/>
    <property type="evidence" value="ECO:0007669"/>
    <property type="project" value="UniProtKB-SubCell"/>
</dbReference>
<accession>V5G668</accession>
<keyword evidence="3" id="KW-0677">Repeat</keyword>
<sequence>MVIIGSCLSPEKKDNKIAQMWFDVVEEIVFDDEWLEEDYTPSTWARNPAGDLKRLRSLQAAYFVCLFQNWEGSESSKQRIRRHRYNTLIAIARDLQPAFIIHVDEIIDDHSFQWVSFIQMEEEIRTLSYIFLLDGGFVIFNNMPPRMVVSELEMGLTCPDECFQALSASECLKALKRWAGKVPNFYQFSIASVLETMFQRDLSVEKKELYAHFGILNLFIIVTALHTLVFQLQNAMAPPEAFQRIENALLNWKEVWVYRKTVLCYSDDMEDTNSVAEMWKRVGFMKDAYEFWLLCCLVLERIRPNEHEKCTPAIPGRAFQKFDQTDMKQVNDLMKQFETVTLTDR</sequence>
<evidence type="ECO:0000256" key="5">
    <source>
        <dbReference type="ARBA" id="ARBA00022833"/>
    </source>
</evidence>
<comment type="caution">
    <text evidence="7">The sequence shown here is derived from an EMBL/GenBank/DDBJ whole genome shotgun (WGS) entry which is preliminary data.</text>
</comment>
<keyword evidence="2" id="KW-0479">Metal-binding</keyword>
<reference evidence="8" key="1">
    <citation type="journal article" date="2014" name="Genome Announc.">
        <title>Draft genome sequence of the formaldehyde-resistant fungus Byssochlamys spectabilis No. 5 (anamorph Paecilomyces variotii No. 5) (NBRC109023).</title>
        <authorList>
            <person name="Oka T."/>
            <person name="Ekino K."/>
            <person name="Fukuda K."/>
            <person name="Nomura Y."/>
        </authorList>
    </citation>
    <scope>NUCLEOTIDE SEQUENCE [LARGE SCALE GENOMIC DNA]</scope>
    <source>
        <strain evidence="8">No. 5 / NBRC 109023</strain>
    </source>
</reference>
<keyword evidence="4" id="KW-0863">Zinc-finger</keyword>
<name>V5G668_BYSSN</name>
<protein>
    <submittedName>
        <fullName evidence="7">Zinc finger, C2H2 type domain containing protein</fullName>
    </submittedName>
</protein>
<evidence type="ECO:0000313" key="7">
    <source>
        <dbReference type="EMBL" id="GAD99963.1"/>
    </source>
</evidence>
<dbReference type="GO" id="GO:0000978">
    <property type="term" value="F:RNA polymerase II cis-regulatory region sequence-specific DNA binding"/>
    <property type="evidence" value="ECO:0007669"/>
    <property type="project" value="InterPro"/>
</dbReference>